<dbReference type="InterPro" id="IPR003313">
    <property type="entry name" value="AraC-bd"/>
</dbReference>
<dbReference type="InterPro" id="IPR020449">
    <property type="entry name" value="Tscrpt_reg_AraC-type_HTH"/>
</dbReference>
<accession>A0ABV5L120</accession>
<evidence type="ECO:0000256" key="3">
    <source>
        <dbReference type="ARBA" id="ARBA00023163"/>
    </source>
</evidence>
<sequence length="279" mass="31533">MSSVVLTCGYSYHTQRFHDHYSTGLPCYLFRLQTEGRCEADIAGRRVSLATGDLLMLPPGTVYGLHVGEQNAAEGSIASGDYYLLTVSDWLDDWWGRADRPLLARIDPDEKLLGLWRLMIAEKRRQADESEGGPVSGELIDYLLRTLCLYLERAVTETAAPSAPPPFAVLRLKRFIEENATGRFKIDDAARHAGLSVSRAVHLFKEHVGRTMMDYATEVRLSAALERMKYTSFSLHQIAENCGFGEYSYFHKVFKLRYGTPPGEFRKRIRENESGTNLL</sequence>
<dbReference type="EMBL" id="JBHMDO010000047">
    <property type="protein sequence ID" value="MFB9330168.1"/>
    <property type="molecule type" value="Genomic_DNA"/>
</dbReference>
<evidence type="ECO:0000256" key="1">
    <source>
        <dbReference type="ARBA" id="ARBA00023015"/>
    </source>
</evidence>
<dbReference type="InterPro" id="IPR037923">
    <property type="entry name" value="HTH-like"/>
</dbReference>
<organism evidence="5 6">
    <name type="scientific">Paenibacillus aurantiacus</name>
    <dbReference type="NCBI Taxonomy" id="1936118"/>
    <lineage>
        <taxon>Bacteria</taxon>
        <taxon>Bacillati</taxon>
        <taxon>Bacillota</taxon>
        <taxon>Bacilli</taxon>
        <taxon>Bacillales</taxon>
        <taxon>Paenibacillaceae</taxon>
        <taxon>Paenibacillus</taxon>
    </lineage>
</organism>
<keyword evidence="2" id="KW-0238">DNA-binding</keyword>
<dbReference type="SMART" id="SM00342">
    <property type="entry name" value="HTH_ARAC"/>
    <property type="match status" value="1"/>
</dbReference>
<evidence type="ECO:0000256" key="2">
    <source>
        <dbReference type="ARBA" id="ARBA00023125"/>
    </source>
</evidence>
<dbReference type="PANTHER" id="PTHR43280:SF2">
    <property type="entry name" value="HTH-TYPE TRANSCRIPTIONAL REGULATOR EXSA"/>
    <property type="match status" value="1"/>
</dbReference>
<dbReference type="Pfam" id="PF12833">
    <property type="entry name" value="HTH_18"/>
    <property type="match status" value="1"/>
</dbReference>
<dbReference type="PANTHER" id="PTHR43280">
    <property type="entry name" value="ARAC-FAMILY TRANSCRIPTIONAL REGULATOR"/>
    <property type="match status" value="1"/>
</dbReference>
<dbReference type="PRINTS" id="PR00032">
    <property type="entry name" value="HTHARAC"/>
</dbReference>
<dbReference type="PROSITE" id="PS01124">
    <property type="entry name" value="HTH_ARAC_FAMILY_2"/>
    <property type="match status" value="1"/>
</dbReference>
<dbReference type="InterPro" id="IPR018062">
    <property type="entry name" value="HTH_AraC-typ_CS"/>
</dbReference>
<dbReference type="InterPro" id="IPR018060">
    <property type="entry name" value="HTH_AraC"/>
</dbReference>
<gene>
    <name evidence="5" type="ORF">ACFFSY_29850</name>
</gene>
<evidence type="ECO:0000313" key="6">
    <source>
        <dbReference type="Proteomes" id="UP001589747"/>
    </source>
</evidence>
<dbReference type="Pfam" id="PF02311">
    <property type="entry name" value="AraC_binding"/>
    <property type="match status" value="1"/>
</dbReference>
<evidence type="ECO:0000259" key="4">
    <source>
        <dbReference type="PROSITE" id="PS01124"/>
    </source>
</evidence>
<dbReference type="InterPro" id="IPR009057">
    <property type="entry name" value="Homeodomain-like_sf"/>
</dbReference>
<keyword evidence="1" id="KW-0805">Transcription regulation</keyword>
<proteinExistence type="predicted"/>
<evidence type="ECO:0000313" key="5">
    <source>
        <dbReference type="EMBL" id="MFB9330168.1"/>
    </source>
</evidence>
<reference evidence="5 6" key="1">
    <citation type="submission" date="2024-09" db="EMBL/GenBank/DDBJ databases">
        <authorList>
            <person name="Sun Q."/>
            <person name="Mori K."/>
        </authorList>
    </citation>
    <scope>NUCLEOTIDE SEQUENCE [LARGE SCALE GENOMIC DNA]</scope>
    <source>
        <strain evidence="5 6">TISTR 2452</strain>
    </source>
</reference>
<keyword evidence="3" id="KW-0804">Transcription</keyword>
<dbReference type="SUPFAM" id="SSF46689">
    <property type="entry name" value="Homeodomain-like"/>
    <property type="match status" value="2"/>
</dbReference>
<comment type="caution">
    <text evidence="5">The sequence shown here is derived from an EMBL/GenBank/DDBJ whole genome shotgun (WGS) entry which is preliminary data.</text>
</comment>
<dbReference type="SUPFAM" id="SSF51215">
    <property type="entry name" value="Regulatory protein AraC"/>
    <property type="match status" value="1"/>
</dbReference>
<dbReference type="Gene3D" id="1.10.10.60">
    <property type="entry name" value="Homeodomain-like"/>
    <property type="match status" value="1"/>
</dbReference>
<protein>
    <submittedName>
        <fullName evidence="5">AraC family transcriptional regulator</fullName>
    </submittedName>
</protein>
<dbReference type="Proteomes" id="UP001589747">
    <property type="component" value="Unassembled WGS sequence"/>
</dbReference>
<name>A0ABV5L120_9BACL</name>
<feature type="domain" description="HTH araC/xylS-type" evidence="4">
    <location>
        <begin position="170"/>
        <end position="268"/>
    </location>
</feature>
<keyword evidence="6" id="KW-1185">Reference proteome</keyword>
<dbReference type="RefSeq" id="WP_377501109.1">
    <property type="nucleotide sequence ID" value="NZ_JBHMDO010000047.1"/>
</dbReference>
<dbReference type="PROSITE" id="PS00041">
    <property type="entry name" value="HTH_ARAC_FAMILY_1"/>
    <property type="match status" value="1"/>
</dbReference>